<evidence type="ECO:0000256" key="1">
    <source>
        <dbReference type="SAM" id="MobiDB-lite"/>
    </source>
</evidence>
<dbReference type="GO" id="GO:0033167">
    <property type="term" value="C:ARC complex"/>
    <property type="evidence" value="ECO:0007669"/>
    <property type="project" value="InterPro"/>
</dbReference>
<name>A0A178DH05_9EURO</name>
<dbReference type="GeneID" id="34583656"/>
<accession>A0A178DH05</accession>
<feature type="compositionally biased region" description="Acidic residues" evidence="1">
    <location>
        <begin position="79"/>
        <end position="88"/>
    </location>
</feature>
<reference evidence="2 3" key="1">
    <citation type="submission" date="2016-03" db="EMBL/GenBank/DDBJ databases">
        <title>The draft genome sequence of Fonsecaea nubica causative agent of cutaneous subcutaneous infection in human host.</title>
        <authorList>
            <person name="Costa F."/>
            <person name="Sybren D.H."/>
            <person name="Raittz R.T."/>
            <person name="Weiss V.A."/>
            <person name="Leao A.C."/>
            <person name="Gomes R."/>
            <person name="De Souza E.M."/>
            <person name="Pedrosa F.O."/>
            <person name="Steffens M.B."/>
            <person name="Bombassaro A."/>
            <person name="Tadra-Sfeir M.Z."/>
            <person name="Moreno L.F."/>
            <person name="Najafzadeh M.J."/>
            <person name="Felipe M.S."/>
            <person name="Teixeira M."/>
            <person name="Sun J."/>
            <person name="Xi L."/>
            <person name="Castro M.A."/>
            <person name="Vicente V.A."/>
        </authorList>
    </citation>
    <scope>NUCLEOTIDE SEQUENCE [LARGE SCALE GENOMIC DNA]</scope>
    <source>
        <strain evidence="2 3">CBS 269.64</strain>
    </source>
</reference>
<feature type="compositionally biased region" description="Polar residues" evidence="1">
    <location>
        <begin position="13"/>
        <end position="23"/>
    </location>
</feature>
<feature type="compositionally biased region" description="Low complexity" evidence="1">
    <location>
        <begin position="445"/>
        <end position="454"/>
    </location>
</feature>
<protein>
    <recommendedName>
        <fullName evidence="4">Argonaute complex, subunit Arb1</fullName>
    </recommendedName>
</protein>
<feature type="compositionally biased region" description="Acidic residues" evidence="1">
    <location>
        <begin position="533"/>
        <end position="545"/>
    </location>
</feature>
<dbReference type="EMBL" id="LVCJ01000001">
    <property type="protein sequence ID" value="OAL40493.1"/>
    <property type="molecule type" value="Genomic_DNA"/>
</dbReference>
<comment type="caution">
    <text evidence="2">The sequence shown here is derived from an EMBL/GenBank/DDBJ whole genome shotgun (WGS) entry which is preliminary data.</text>
</comment>
<feature type="region of interest" description="Disordered" evidence="1">
    <location>
        <begin position="431"/>
        <end position="460"/>
    </location>
</feature>
<dbReference type="InterPro" id="IPR018606">
    <property type="entry name" value="Arb1"/>
</dbReference>
<evidence type="ECO:0008006" key="4">
    <source>
        <dbReference type="Google" id="ProtNLM"/>
    </source>
</evidence>
<dbReference type="AlphaFoldDB" id="A0A178DH05"/>
<gene>
    <name evidence="2" type="ORF">AYO20_00229</name>
</gene>
<keyword evidence="3" id="KW-1185">Reference proteome</keyword>
<organism evidence="2 3">
    <name type="scientific">Fonsecaea nubica</name>
    <dbReference type="NCBI Taxonomy" id="856822"/>
    <lineage>
        <taxon>Eukaryota</taxon>
        <taxon>Fungi</taxon>
        <taxon>Dikarya</taxon>
        <taxon>Ascomycota</taxon>
        <taxon>Pezizomycotina</taxon>
        <taxon>Eurotiomycetes</taxon>
        <taxon>Chaetothyriomycetidae</taxon>
        <taxon>Chaetothyriales</taxon>
        <taxon>Herpotrichiellaceae</taxon>
        <taxon>Fonsecaea</taxon>
    </lineage>
</organism>
<dbReference type="Pfam" id="PF09692">
    <property type="entry name" value="Arb1"/>
    <property type="match status" value="1"/>
</dbReference>
<dbReference type="RefSeq" id="XP_022505505.1">
    <property type="nucleotide sequence ID" value="XM_022638540.1"/>
</dbReference>
<feature type="compositionally biased region" description="Basic residues" evidence="1">
    <location>
        <begin position="102"/>
        <end position="117"/>
    </location>
</feature>
<proteinExistence type="predicted"/>
<sequence length="566" mass="63129">MARTQESSEDTKYSNSTQDSNVDVNDADLRPHDAMNDAETIKLPLRPRADKAASNEIQNPALPTLPQPEAGEYTGDGNVQEEDEENQDYGEATNEPPAELKKKSKKKRRKPASKRGLNKPTGFEDYFADPPLTPEQYAEEQEIYHPRLSFVDRITTAIARFEMTRKLTPQRRDVLYKYLSYGSLTISQNVGQGGQDTEGMDKTQIAHVTTQVRISDDMRDLGTETSLYEVDFLGCLRGFLSRRAKNIFGLDTRDEVKMVCTTLERFLDYLLQRDVCPEYKEDVLAARALCRKVEPELWDMAEATRRLPGEFNVACSTLFGGSYARDYDGETWWGNPDTEEAVFVGLKPDEAQQIVRFGVAGAADEEVYTAFLAGVQDNVPKMMDIVNTQEHTGFEVTRIEPPTSECKTIYTTHSKLFRPVGRVYAKPWKNPDALPEDLTPSERAGSSTTTTTGSEPEPQVAQPTEYVFLIESILQSYIRVGTKVEATVRILGCGIMFFDDVLNVYPTFDEFLVNEMMVGWKSPKPLKGALDYISEDDDSDGDGGDDVGGGGGGDEGRKMETGGKSV</sequence>
<dbReference type="GO" id="GO:0031047">
    <property type="term" value="P:regulatory ncRNA-mediated gene silencing"/>
    <property type="evidence" value="ECO:0007669"/>
    <property type="project" value="InterPro"/>
</dbReference>
<evidence type="ECO:0000313" key="3">
    <source>
        <dbReference type="Proteomes" id="UP000185904"/>
    </source>
</evidence>
<feature type="compositionally biased region" description="Basic and acidic residues" evidence="1">
    <location>
        <begin position="554"/>
        <end position="566"/>
    </location>
</feature>
<evidence type="ECO:0000313" key="2">
    <source>
        <dbReference type="EMBL" id="OAL40493.1"/>
    </source>
</evidence>
<dbReference type="Proteomes" id="UP000185904">
    <property type="component" value="Unassembled WGS sequence"/>
</dbReference>
<feature type="region of interest" description="Disordered" evidence="1">
    <location>
        <begin position="1"/>
        <end position="131"/>
    </location>
</feature>
<dbReference type="OrthoDB" id="435402at2759"/>
<feature type="region of interest" description="Disordered" evidence="1">
    <location>
        <begin position="529"/>
        <end position="566"/>
    </location>
</feature>